<keyword evidence="1" id="KW-0472">Membrane</keyword>
<keyword evidence="1" id="KW-0812">Transmembrane</keyword>
<comment type="caution">
    <text evidence="2">The sequence shown here is derived from an EMBL/GenBank/DDBJ whole genome shotgun (WGS) entry which is preliminary data.</text>
</comment>
<evidence type="ECO:0000313" key="3">
    <source>
        <dbReference type="Proteomes" id="UP000179769"/>
    </source>
</evidence>
<accession>A0A1S1RD04</accession>
<dbReference type="Proteomes" id="UP000179769">
    <property type="component" value="Unassembled WGS sequence"/>
</dbReference>
<organism evidence="2 3">
    <name type="scientific">Parafrankia soli</name>
    <dbReference type="NCBI Taxonomy" id="2599596"/>
    <lineage>
        <taxon>Bacteria</taxon>
        <taxon>Bacillati</taxon>
        <taxon>Actinomycetota</taxon>
        <taxon>Actinomycetes</taxon>
        <taxon>Frankiales</taxon>
        <taxon>Frankiaceae</taxon>
        <taxon>Parafrankia</taxon>
    </lineage>
</organism>
<reference evidence="3" key="1">
    <citation type="submission" date="2016-07" db="EMBL/GenBank/DDBJ databases">
        <title>Frankia sp. NRRL B-16219 Genome sequencing.</title>
        <authorList>
            <person name="Ghodhbane-Gtari F."/>
            <person name="Swanson E."/>
            <person name="Gueddou A."/>
            <person name="Louati M."/>
            <person name="Nouioui I."/>
            <person name="Hezbri K."/>
            <person name="Abebe-Akele F."/>
            <person name="Simpson S."/>
            <person name="Morris K."/>
            <person name="Thomas K."/>
            <person name="Gtari M."/>
            <person name="Tisa L.S."/>
        </authorList>
    </citation>
    <scope>NUCLEOTIDE SEQUENCE [LARGE SCALE GENOMIC DNA]</scope>
    <source>
        <strain evidence="3">NRRL B-16219</strain>
    </source>
</reference>
<name>A0A1S1RD04_9ACTN</name>
<dbReference type="EMBL" id="MAXA01000025">
    <property type="protein sequence ID" value="OHV43967.1"/>
    <property type="molecule type" value="Genomic_DNA"/>
</dbReference>
<keyword evidence="3" id="KW-1185">Reference proteome</keyword>
<dbReference type="Pfam" id="PF13376">
    <property type="entry name" value="OmdA"/>
    <property type="match status" value="1"/>
</dbReference>
<feature type="transmembrane region" description="Helical" evidence="1">
    <location>
        <begin position="109"/>
        <end position="126"/>
    </location>
</feature>
<dbReference type="OrthoDB" id="9979913at2"/>
<keyword evidence="1" id="KW-1133">Transmembrane helix</keyword>
<dbReference type="AlphaFoldDB" id="A0A1S1RD04"/>
<feature type="transmembrane region" description="Helical" evidence="1">
    <location>
        <begin position="84"/>
        <end position="103"/>
    </location>
</feature>
<gene>
    <name evidence="2" type="ORF">BBK14_10265</name>
</gene>
<evidence type="ECO:0000256" key="1">
    <source>
        <dbReference type="SAM" id="Phobius"/>
    </source>
</evidence>
<sequence>MTTPCQAVALPAELAHALDATAEAREQWALQSDETRQLYASWVGTAATHRSRRRRAERTANYAETGVLHRSVQRQRDRSIAREMISALWFSLVGSTLAGVVILLVDGRVHWYSVSMPALTILGTAVQRTWRNRRAPVAPTMGSLTRP</sequence>
<evidence type="ECO:0000313" key="2">
    <source>
        <dbReference type="EMBL" id="OHV43967.1"/>
    </source>
</evidence>
<proteinExistence type="predicted"/>
<protein>
    <submittedName>
        <fullName evidence="2">Uncharacterized protein</fullName>
    </submittedName>
</protein>